<evidence type="ECO:0000313" key="4">
    <source>
        <dbReference type="Proteomes" id="UP000515928"/>
    </source>
</evidence>
<evidence type="ECO:0000259" key="1">
    <source>
        <dbReference type="Pfam" id="PF00534"/>
    </source>
</evidence>
<name>A0A7G9RZT0_9FIRM</name>
<dbReference type="SUPFAM" id="SSF53756">
    <property type="entry name" value="UDP-Glycosyltransferase/glycogen phosphorylase"/>
    <property type="match status" value="1"/>
</dbReference>
<proteinExistence type="predicted"/>
<keyword evidence="3" id="KW-0808">Transferase</keyword>
<organism evidence="3 4">
    <name type="scientific">Erysipelothrix inopinata</name>
    <dbReference type="NCBI Taxonomy" id="225084"/>
    <lineage>
        <taxon>Bacteria</taxon>
        <taxon>Bacillati</taxon>
        <taxon>Bacillota</taxon>
        <taxon>Erysipelotrichia</taxon>
        <taxon>Erysipelotrichales</taxon>
        <taxon>Erysipelotrichaceae</taxon>
        <taxon>Erysipelothrix</taxon>
    </lineage>
</organism>
<sequence>MKILLYQRGEKALSKSGIGRAMKHQVRALSAANVSYTTDENDSYDLVHINTVDFSARSMAQKARKEGKKVVYHAHSTEEDFRNSFVFSNQLSPLFKKHIISCYELGDYILTPTPYSKQILEGYGITIPIQDISNGIDLDRFKYEQQKVDKFREFFEFSETDKVIISVGLYFERKGLPDFMEIARSLPDYKFVWFGHTPLASVTSKVREAIKEKPDNVFLPGYISGDIIEGAYSCADAFLFPSYEETEGIVVLEALASKCPTIVREIGVYDPWLIHGENCYKGNSIPDFIFLVKGIIDGELPSTVDKGYEVAKERSIEAIGYQLKDVYERVLGGNY</sequence>
<dbReference type="Proteomes" id="UP000515928">
    <property type="component" value="Chromosome"/>
</dbReference>
<protein>
    <submittedName>
        <fullName evidence="3">Glycosyltransferase</fullName>
    </submittedName>
</protein>
<dbReference type="InterPro" id="IPR001296">
    <property type="entry name" value="Glyco_trans_1"/>
</dbReference>
<dbReference type="EMBL" id="CP060715">
    <property type="protein sequence ID" value="QNN61105.1"/>
    <property type="molecule type" value="Genomic_DNA"/>
</dbReference>
<dbReference type="RefSeq" id="WP_187534228.1">
    <property type="nucleotide sequence ID" value="NZ_CBCSHU010000001.1"/>
</dbReference>
<accession>A0A7G9RZT0</accession>
<dbReference type="InterPro" id="IPR050194">
    <property type="entry name" value="Glycosyltransferase_grp1"/>
</dbReference>
<reference evidence="3 4" key="1">
    <citation type="submission" date="2020-08" db="EMBL/GenBank/DDBJ databases">
        <title>Genome sequence of Erysipelothrix inopinata DSM 15511T.</title>
        <authorList>
            <person name="Hyun D.-W."/>
            <person name="Bae J.-W."/>
        </authorList>
    </citation>
    <scope>NUCLEOTIDE SEQUENCE [LARGE SCALE GENOMIC DNA]</scope>
    <source>
        <strain evidence="3 4">DSM 15511</strain>
    </source>
</reference>
<evidence type="ECO:0000259" key="2">
    <source>
        <dbReference type="Pfam" id="PF13439"/>
    </source>
</evidence>
<dbReference type="InterPro" id="IPR028098">
    <property type="entry name" value="Glyco_trans_4-like_N"/>
</dbReference>
<dbReference type="Gene3D" id="3.40.50.2000">
    <property type="entry name" value="Glycogen Phosphorylase B"/>
    <property type="match status" value="2"/>
</dbReference>
<dbReference type="AlphaFoldDB" id="A0A7G9RZT0"/>
<evidence type="ECO:0000313" key="3">
    <source>
        <dbReference type="EMBL" id="QNN61105.1"/>
    </source>
</evidence>
<dbReference type="Pfam" id="PF13439">
    <property type="entry name" value="Glyco_transf_4"/>
    <property type="match status" value="1"/>
</dbReference>
<feature type="domain" description="Glycosyl transferase family 1" evidence="1">
    <location>
        <begin position="149"/>
        <end position="283"/>
    </location>
</feature>
<dbReference type="GO" id="GO:0016757">
    <property type="term" value="F:glycosyltransferase activity"/>
    <property type="evidence" value="ECO:0007669"/>
    <property type="project" value="InterPro"/>
</dbReference>
<dbReference type="Pfam" id="PF00534">
    <property type="entry name" value="Glycos_transf_1"/>
    <property type="match status" value="1"/>
</dbReference>
<dbReference type="PANTHER" id="PTHR45947:SF3">
    <property type="entry name" value="SULFOQUINOVOSYL TRANSFERASE SQD2"/>
    <property type="match status" value="1"/>
</dbReference>
<gene>
    <name evidence="3" type="ORF">H9L01_01710</name>
</gene>
<dbReference type="PANTHER" id="PTHR45947">
    <property type="entry name" value="SULFOQUINOVOSYL TRANSFERASE SQD2"/>
    <property type="match status" value="1"/>
</dbReference>
<keyword evidence="4" id="KW-1185">Reference proteome</keyword>
<dbReference type="KEGG" id="eio:H9L01_01710"/>
<feature type="domain" description="Glycosyltransferase subfamily 4-like N-terminal" evidence="2">
    <location>
        <begin position="43"/>
        <end position="140"/>
    </location>
</feature>